<dbReference type="HAMAP" id="MF_00527">
    <property type="entry name" value="3MGH"/>
    <property type="match status" value="1"/>
</dbReference>
<dbReference type="Gene3D" id="3.10.300.10">
    <property type="entry name" value="Methylpurine-DNA glycosylase (MPG)"/>
    <property type="match status" value="1"/>
</dbReference>
<evidence type="ECO:0008006" key="6">
    <source>
        <dbReference type="Google" id="ProtNLM"/>
    </source>
</evidence>
<keyword evidence="2" id="KW-0227">DNA damage</keyword>
<protein>
    <recommendedName>
        <fullName evidence="6">3-methyladenine DNA glycosylase</fullName>
    </recommendedName>
</protein>
<dbReference type="AlphaFoldDB" id="X1L980"/>
<name>X1L980_9ZZZZ</name>
<reference evidence="5" key="1">
    <citation type="journal article" date="2014" name="Front. Microbiol.">
        <title>High frequency of phylogenetically diverse reductive dehalogenase-homologous genes in deep subseafloor sedimentary metagenomes.</title>
        <authorList>
            <person name="Kawai M."/>
            <person name="Futagami T."/>
            <person name="Toyoda A."/>
            <person name="Takaki Y."/>
            <person name="Nishi S."/>
            <person name="Hori S."/>
            <person name="Arai W."/>
            <person name="Tsubouchi T."/>
            <person name="Morono Y."/>
            <person name="Uchiyama I."/>
            <person name="Ito T."/>
            <person name="Fujiyama A."/>
            <person name="Inagaki F."/>
            <person name="Takami H."/>
        </authorList>
    </citation>
    <scope>NUCLEOTIDE SEQUENCE</scope>
    <source>
        <strain evidence="5">Expedition CK06-06</strain>
    </source>
</reference>
<organism evidence="5">
    <name type="scientific">marine sediment metagenome</name>
    <dbReference type="NCBI Taxonomy" id="412755"/>
    <lineage>
        <taxon>unclassified sequences</taxon>
        <taxon>metagenomes</taxon>
        <taxon>ecological metagenomes</taxon>
    </lineage>
</organism>
<dbReference type="SUPFAM" id="SSF50486">
    <property type="entry name" value="FMT C-terminal domain-like"/>
    <property type="match status" value="1"/>
</dbReference>
<dbReference type="GO" id="GO:0003677">
    <property type="term" value="F:DNA binding"/>
    <property type="evidence" value="ECO:0007669"/>
    <property type="project" value="InterPro"/>
</dbReference>
<comment type="caution">
    <text evidence="5">The sequence shown here is derived from an EMBL/GenBank/DDBJ whole genome shotgun (WGS) entry which is preliminary data.</text>
</comment>
<sequence>MRNTLDVAKYLLGKELVHIIEKQITSGLIVEVEAYIGPGDSASHAYQGKRTPRTRIQYEIGGKAYVYQIYGLHYCFNVVTQKEDLPEVVLVRALQPLQGVEIMEKRRSFKNNNRFELTNGPGKLCQAMAIDKSCYGVDLCGSKLYIREAKVKIPKHIAVSKRINIEYARNAKNFPWRFYLKNNLYVSKP</sequence>
<dbReference type="GO" id="GO:0006284">
    <property type="term" value="P:base-excision repair"/>
    <property type="evidence" value="ECO:0007669"/>
    <property type="project" value="InterPro"/>
</dbReference>
<dbReference type="EMBL" id="BARV01000960">
    <property type="protein sequence ID" value="GAH90713.1"/>
    <property type="molecule type" value="Genomic_DNA"/>
</dbReference>
<dbReference type="NCBIfam" id="TIGR00567">
    <property type="entry name" value="3mg"/>
    <property type="match status" value="1"/>
</dbReference>
<dbReference type="GO" id="GO:0003905">
    <property type="term" value="F:alkylbase DNA N-glycosylase activity"/>
    <property type="evidence" value="ECO:0007669"/>
    <property type="project" value="InterPro"/>
</dbReference>
<keyword evidence="4" id="KW-0234">DNA repair</keyword>
<accession>X1L980</accession>
<dbReference type="InterPro" id="IPR011034">
    <property type="entry name" value="Formyl_transferase-like_C_sf"/>
</dbReference>
<proteinExistence type="inferred from homology"/>
<evidence type="ECO:0000256" key="3">
    <source>
        <dbReference type="ARBA" id="ARBA00022801"/>
    </source>
</evidence>
<evidence type="ECO:0000256" key="1">
    <source>
        <dbReference type="ARBA" id="ARBA00009232"/>
    </source>
</evidence>
<evidence type="ECO:0000313" key="5">
    <source>
        <dbReference type="EMBL" id="GAH90713.1"/>
    </source>
</evidence>
<dbReference type="Pfam" id="PF02245">
    <property type="entry name" value="Pur_DNA_glyco"/>
    <property type="match status" value="1"/>
</dbReference>
<keyword evidence="3" id="KW-0378">Hydrolase</keyword>
<comment type="similarity">
    <text evidence="1">Belongs to the DNA glycosylase MPG family.</text>
</comment>
<dbReference type="InterPro" id="IPR036995">
    <property type="entry name" value="MPG_sf"/>
</dbReference>
<dbReference type="FunFam" id="3.10.300.10:FF:000001">
    <property type="entry name" value="Putative 3-methyladenine DNA glycosylase"/>
    <property type="match status" value="1"/>
</dbReference>
<evidence type="ECO:0000256" key="2">
    <source>
        <dbReference type="ARBA" id="ARBA00022763"/>
    </source>
</evidence>
<dbReference type="InterPro" id="IPR003180">
    <property type="entry name" value="MPG"/>
</dbReference>
<dbReference type="PANTHER" id="PTHR10429:SF0">
    <property type="entry name" value="DNA-3-METHYLADENINE GLYCOSYLASE"/>
    <property type="match status" value="1"/>
</dbReference>
<gene>
    <name evidence="5" type="ORF">S06H3_03067</name>
</gene>
<evidence type="ECO:0000256" key="4">
    <source>
        <dbReference type="ARBA" id="ARBA00023204"/>
    </source>
</evidence>
<dbReference type="PANTHER" id="PTHR10429">
    <property type="entry name" value="DNA-3-METHYLADENINE GLYCOSYLASE"/>
    <property type="match status" value="1"/>
</dbReference>
<dbReference type="CDD" id="cd00540">
    <property type="entry name" value="AAG"/>
    <property type="match status" value="1"/>
</dbReference>